<protein>
    <submittedName>
        <fullName evidence="2">Uncharacterized protein</fullName>
    </submittedName>
</protein>
<sequence>MPQQTTSKLIQLRAKINTDLRREAFSSEIKCRSDISLNFRAEQIRISSDQIRSAWRIRSTQILEQIRSGDHIRISRLEQMRSDQQRESNQLRAYESISEVEQIRSDNHLRKADQTESA</sequence>
<dbReference type="EMBL" id="KV011196">
    <property type="protein sequence ID" value="KZV26589.1"/>
    <property type="molecule type" value="Genomic_DNA"/>
</dbReference>
<keyword evidence="3" id="KW-1185">Reference proteome</keyword>
<accession>A0A2Z7B4G3</accession>
<dbReference type="AlphaFoldDB" id="A0A2Z7B4G3"/>
<reference evidence="2 3" key="1">
    <citation type="journal article" date="2015" name="Proc. Natl. Acad. Sci. U.S.A.">
        <title>The resurrection genome of Boea hygrometrica: A blueprint for survival of dehydration.</title>
        <authorList>
            <person name="Xiao L."/>
            <person name="Yang G."/>
            <person name="Zhang L."/>
            <person name="Yang X."/>
            <person name="Zhao S."/>
            <person name="Ji Z."/>
            <person name="Zhou Q."/>
            <person name="Hu M."/>
            <person name="Wang Y."/>
            <person name="Chen M."/>
            <person name="Xu Y."/>
            <person name="Jin H."/>
            <person name="Xiao X."/>
            <person name="Hu G."/>
            <person name="Bao F."/>
            <person name="Hu Y."/>
            <person name="Wan P."/>
            <person name="Li L."/>
            <person name="Deng X."/>
            <person name="Kuang T."/>
            <person name="Xiang C."/>
            <person name="Zhu J.K."/>
            <person name="Oliver M.J."/>
            <person name="He Y."/>
        </authorList>
    </citation>
    <scope>NUCLEOTIDE SEQUENCE [LARGE SCALE GENOMIC DNA]</scope>
    <source>
        <strain evidence="3">cv. XS01</strain>
    </source>
</reference>
<name>A0A2Z7B4G3_9LAMI</name>
<feature type="region of interest" description="Disordered" evidence="1">
    <location>
        <begin position="78"/>
        <end position="99"/>
    </location>
</feature>
<gene>
    <name evidence="2" type="ORF">F511_07554</name>
</gene>
<dbReference type="Proteomes" id="UP000250235">
    <property type="component" value="Unassembled WGS sequence"/>
</dbReference>
<organism evidence="2 3">
    <name type="scientific">Dorcoceras hygrometricum</name>
    <dbReference type="NCBI Taxonomy" id="472368"/>
    <lineage>
        <taxon>Eukaryota</taxon>
        <taxon>Viridiplantae</taxon>
        <taxon>Streptophyta</taxon>
        <taxon>Embryophyta</taxon>
        <taxon>Tracheophyta</taxon>
        <taxon>Spermatophyta</taxon>
        <taxon>Magnoliopsida</taxon>
        <taxon>eudicotyledons</taxon>
        <taxon>Gunneridae</taxon>
        <taxon>Pentapetalae</taxon>
        <taxon>asterids</taxon>
        <taxon>lamiids</taxon>
        <taxon>Lamiales</taxon>
        <taxon>Gesneriaceae</taxon>
        <taxon>Didymocarpoideae</taxon>
        <taxon>Trichosporeae</taxon>
        <taxon>Loxocarpinae</taxon>
        <taxon>Dorcoceras</taxon>
    </lineage>
</organism>
<evidence type="ECO:0000256" key="1">
    <source>
        <dbReference type="SAM" id="MobiDB-lite"/>
    </source>
</evidence>
<evidence type="ECO:0000313" key="3">
    <source>
        <dbReference type="Proteomes" id="UP000250235"/>
    </source>
</evidence>
<proteinExistence type="predicted"/>
<evidence type="ECO:0000313" key="2">
    <source>
        <dbReference type="EMBL" id="KZV26589.1"/>
    </source>
</evidence>